<sequence length="96" mass="10128">MPLNALAPSAVRVAGTPLKVIAPFAPWPGVTPERSRSAKAMSCWVAPLRVTSASMRPFVPAVTTFTSDTAMSKECSVERKRTAPRNATSVPCVAVS</sequence>
<evidence type="ECO:0000313" key="1">
    <source>
        <dbReference type="EMBL" id="GCB95670.1"/>
    </source>
</evidence>
<protein>
    <submittedName>
        <fullName evidence="1">Uncharacterized protein</fullName>
    </submittedName>
</protein>
<name>A0A059W8Y6_STRNR</name>
<evidence type="ECO:0000313" key="2">
    <source>
        <dbReference type="Proteomes" id="UP000288351"/>
    </source>
</evidence>
<reference evidence="1 2" key="1">
    <citation type="journal article" date="2019" name="Microbiol. Resour. Announc.">
        <title>Draft Genome Sequence of the Most Traditional epsilon-Poly-l-Lysine Producer, Streptomyces albulus NBRC14147.</title>
        <authorList>
            <person name="Yamanaka K."/>
            <person name="Hamano Y."/>
        </authorList>
    </citation>
    <scope>NUCLEOTIDE SEQUENCE [LARGE SCALE GENOMIC DNA]</scope>
    <source>
        <strain evidence="1 2">NBRC 14147</strain>
    </source>
</reference>
<gene>
    <name evidence="1" type="ORF">SALB_08477</name>
</gene>
<accession>A0A059W8Y6</accession>
<dbReference type="EMBL" id="BHXC01000007">
    <property type="protein sequence ID" value="GCB95670.1"/>
    <property type="molecule type" value="Genomic_DNA"/>
</dbReference>
<organism evidence="1 2">
    <name type="scientific">Streptomyces noursei</name>
    <name type="common">Streptomyces albulus</name>
    <dbReference type="NCBI Taxonomy" id="1971"/>
    <lineage>
        <taxon>Bacteria</taxon>
        <taxon>Bacillati</taxon>
        <taxon>Actinomycetota</taxon>
        <taxon>Actinomycetes</taxon>
        <taxon>Kitasatosporales</taxon>
        <taxon>Streptomycetaceae</taxon>
        <taxon>Streptomyces</taxon>
    </lineage>
</organism>
<comment type="caution">
    <text evidence="1">The sequence shown here is derived from an EMBL/GenBank/DDBJ whole genome shotgun (WGS) entry which is preliminary data.</text>
</comment>
<dbReference type="Proteomes" id="UP000288351">
    <property type="component" value="Unassembled WGS sequence"/>
</dbReference>
<dbReference type="AlphaFoldDB" id="A0A059W8Y6"/>
<proteinExistence type="predicted"/>